<dbReference type="Proteomes" id="UP000317894">
    <property type="component" value="Unassembled WGS sequence"/>
</dbReference>
<accession>A0A552UHG9</accession>
<gene>
    <name evidence="1" type="ORF">FMM06_05810</name>
</gene>
<dbReference type="RefSeq" id="WP_143555208.1">
    <property type="nucleotide sequence ID" value="NZ_VJWA01000001.1"/>
</dbReference>
<dbReference type="AlphaFoldDB" id="A0A552UHG9"/>
<dbReference type="EMBL" id="VJWA01000001">
    <property type="protein sequence ID" value="TRW17662.1"/>
    <property type="molecule type" value="Genomic_DNA"/>
</dbReference>
<protein>
    <submittedName>
        <fullName evidence="1">Uncharacterized protein</fullName>
    </submittedName>
</protein>
<proteinExistence type="predicted"/>
<evidence type="ECO:0000313" key="2">
    <source>
        <dbReference type="Proteomes" id="UP000317894"/>
    </source>
</evidence>
<keyword evidence="2" id="KW-1185">Reference proteome</keyword>
<evidence type="ECO:0000313" key="1">
    <source>
        <dbReference type="EMBL" id="TRW17662.1"/>
    </source>
</evidence>
<comment type="caution">
    <text evidence="1">The sequence shown here is derived from an EMBL/GenBank/DDBJ whole genome shotgun (WGS) entry which is preliminary data.</text>
</comment>
<reference evidence="1 2" key="1">
    <citation type="submission" date="2019-07" db="EMBL/GenBank/DDBJ databases">
        <title>Novel species isolated from glacier.</title>
        <authorList>
            <person name="Liu Q."/>
            <person name="Xin Y.-H."/>
        </authorList>
    </citation>
    <scope>NUCLEOTIDE SEQUENCE [LARGE SCALE GENOMIC DNA]</scope>
    <source>
        <strain evidence="1 2">LB1R16</strain>
    </source>
</reference>
<name>A0A552UHG9_9SPHN</name>
<sequence>MGWAAGLWLIGLASTGPVANDMLDDFAGGFAARHREFNVELSGPKSYIATDRLDVLPIGMARARVQIATFGPNAHECYVEGVAERDGVGSLRFRSLDKDHGPACTIRIVRGASAIRLTSVSADCAYYCGVRASFESGFPLRSRLPLKRFRSDN</sequence>
<dbReference type="OrthoDB" id="7349956at2"/>
<organism evidence="1 2">
    <name type="scientific">Glacieibacterium frigidum</name>
    <dbReference type="NCBI Taxonomy" id="2593303"/>
    <lineage>
        <taxon>Bacteria</taxon>
        <taxon>Pseudomonadati</taxon>
        <taxon>Pseudomonadota</taxon>
        <taxon>Alphaproteobacteria</taxon>
        <taxon>Sphingomonadales</taxon>
        <taxon>Sphingosinicellaceae</taxon>
        <taxon>Glacieibacterium</taxon>
    </lineage>
</organism>